<dbReference type="RefSeq" id="WP_119693481.1">
    <property type="nucleotide sequence ID" value="NZ_QXDA01000004.1"/>
</dbReference>
<comment type="caution">
    <text evidence="1">The sequence shown here is derived from an EMBL/GenBank/DDBJ whole genome shotgun (WGS) entry which is preliminary data.</text>
</comment>
<evidence type="ECO:0000313" key="2">
    <source>
        <dbReference type="Proteomes" id="UP000265836"/>
    </source>
</evidence>
<reference evidence="1 2" key="1">
    <citation type="submission" date="2018-08" db="EMBL/GenBank/DDBJ databases">
        <title>Genome sequencing of rice bacterial endophytes.</title>
        <authorList>
            <person name="Venturi V."/>
        </authorList>
    </citation>
    <scope>NUCLEOTIDE SEQUENCE [LARGE SCALE GENOMIC DNA]</scope>
    <source>
        <strain evidence="1 2">E1205</strain>
    </source>
</reference>
<sequence>MERFYSWRDLNHCSDQGTLEALVICYNSCVLAVDNVYRDIEEALKARDNLPDCVYVIGSSSQCAVFKEAWEPGNDRRAIMLTRGMKLGLDFVKQYVFFEWQETRFVKHVLGSTAETYQFDPERLLTRGVYSLLDKNNAIHQAPSGHVFKHPSGNKNKVFIQAREIASDEAELFVVGYTIALKHGAKLREAKKILIDTMGIYAYVMNASRLCGGQAEILSFHSYDELEKLNPPTVPYFCIVSASTSGRMARAMKARRFAEDLITTMVDVKSAGRCGDVMVPLDAMGVHFPDLAVSEGTLIEIIGENFTSKAKPPRPVVIGVPHAPDALNAIHKYLGFSVLPFNSTMEGSRTKLLQLDALPILEHEKFVEWLDAEINWSFPLTVSHVIHANDETSLLLAGAILGRLQSKLAKGDAIRLIPYKDLDKPVCEDATGVVVVSAVSRDGGVLREISRDLRSYIDAKIPRHFITPIGIPQTSASWRQLEIFLTKNPTSRSYGFSNWIQMPIGDDSEQNTWTRLTELASWAQGLEVRELELEGKVNAEIVAASLELAAGEIDEAYNSFLKSPRGKPLTLSEGYLFFEKDSEIAKRYTEVSQSALYLTMSAVLQCAREHKDHTKRLCPTGYESVVLGPECFMRFNDAVLQACLLRASLPSELDYSASPELSKLMRELLSKVFTRWNKDFGDAAFEFAASIAVGSLRLTRSDMNELFDEVFEKATGPSALLGLLVLAMRNQI</sequence>
<name>A0A397MKT4_ECTOL</name>
<proteinExistence type="predicted"/>
<gene>
    <name evidence="1" type="ORF">DFO61_2935</name>
</gene>
<dbReference type="AlphaFoldDB" id="A0A397MKT4"/>
<accession>A0A397MKT4</accession>
<dbReference type="EMBL" id="QXDA01000004">
    <property type="protein sequence ID" value="RIA22261.1"/>
    <property type="molecule type" value="Genomic_DNA"/>
</dbReference>
<organism evidence="1 2">
    <name type="scientific">Ectopseudomonas oleovorans</name>
    <name type="common">Pseudomonas oleovorans</name>
    <dbReference type="NCBI Taxonomy" id="301"/>
    <lineage>
        <taxon>Bacteria</taxon>
        <taxon>Pseudomonadati</taxon>
        <taxon>Pseudomonadota</taxon>
        <taxon>Gammaproteobacteria</taxon>
        <taxon>Pseudomonadales</taxon>
        <taxon>Pseudomonadaceae</taxon>
        <taxon>Ectopseudomonas</taxon>
    </lineage>
</organism>
<dbReference type="Proteomes" id="UP000265836">
    <property type="component" value="Unassembled WGS sequence"/>
</dbReference>
<protein>
    <submittedName>
        <fullName evidence="1">Uncharacterized protein</fullName>
    </submittedName>
</protein>
<evidence type="ECO:0000313" key="1">
    <source>
        <dbReference type="EMBL" id="RIA22261.1"/>
    </source>
</evidence>